<gene>
    <name evidence="1" type="ORF">BO66DRAFT_371347</name>
</gene>
<accession>A0ACD1HCY7</accession>
<evidence type="ECO:0000313" key="1">
    <source>
        <dbReference type="EMBL" id="RAH71525.1"/>
    </source>
</evidence>
<keyword evidence="2" id="KW-1185">Reference proteome</keyword>
<organism evidence="1 2">
    <name type="scientific">Aspergillus aculeatinus CBS 121060</name>
    <dbReference type="NCBI Taxonomy" id="1448322"/>
    <lineage>
        <taxon>Eukaryota</taxon>
        <taxon>Fungi</taxon>
        <taxon>Dikarya</taxon>
        <taxon>Ascomycota</taxon>
        <taxon>Pezizomycotina</taxon>
        <taxon>Eurotiomycetes</taxon>
        <taxon>Eurotiomycetidae</taxon>
        <taxon>Eurotiales</taxon>
        <taxon>Aspergillaceae</taxon>
        <taxon>Aspergillus</taxon>
        <taxon>Aspergillus subgen. Circumdati</taxon>
    </lineage>
</organism>
<sequence>MNWFTWIALLAALQIVHQAQARAVFAHFMVTNSENYTLTDWENDMKLAQSAHIDAFALNMAYLDKTNDASVAMAFTAANAVGFQLLFSFDYAGNGPWDQAVVINMIQQYGSNGAYYLHEGKPFVSTFEGPNSAADWVTIKAQTGCFFMPDWSSVGAKPAMALANGVADGLFSWAAWPWGNRTMDTYTDASYIQYLEGKPYMFAVSPWFYTNLIGYDKNWIWQGGSLWFDRWQELFALDPMPEFVEIISWNDYGESHYIGPIRESSMAAFDIGQALFNYAVDFPHDGWREALPFWIDLYKNGKASVTQEKVVFWYLPQPVAACQDAGTTVNTASQLQIEFDPKDVLEDRIYVMALLADSSHAVYVVNGGHASYVSWDSKPDDEIGAGVYFGSVPLYEGAVTVTLMVNEDQALGEAKGLEVSSTSCQGGYSNYNAWVGSFASINGGVSRTTEVVLSDQVCIRGKGAYDFDDLCSFACSYGYCPVGACTCEQMGVARTKPKATGTTGYPAEGKDANYAGLCSFACNYGHCPSKTCDTTEHPMPVPTVSDFLPPACIAGTGQGNYAGLCSYSCGFGYCPHSLCTCTATGALVQPPAQTKGHGIPALGLDGGNGFDDLCDFTCTRGYCPDGACRYKDDQVSTTTINPKWSTEPGQTCTDAQKQVIVLELQNAIQMAKAAASHLSLGGYDQIFFGQGPATDASFLSDTAQTYTRVAEILAGNAVKLHPVLTCEETVKCRNQEDKQVCSMNAATKRINFCQKFFNDPQIYATEDLLGQCDTMNLRAAARSRSSALVHEATHSKYAMLGKPGTRDFTYGFNAGYLLPLGKFDRRCAPWAFKIDRKTGKRTPIVDNQRIECPTTNSDGKLDEGICPPEAATKNAESYQFVAAGVWFTQKCGHTIPTPPLPPIPAKRAATDSCPSFDDYIVWDANSWNITGYVHFGDSYAAGLGTGSTSWDSCRVGSSSYGQLIYDALDDKSIFFQNLACSGDKISEMRGKLKQWKNIEDTSLITVTIGGNDVGFADIVKHCILRYLGMPAWWDRWWCQRYKTAARNLIADKSEKGLQAQLRDMYIEINAPVDVHSTTRIWAPGYPKFFNAETTYCNDIDFKYWGSNEGTDTQLTTSLRQELNELVDQVNQVIKDAAMDANYRLHGWAVFYVDVDARFEGHRWCENGVKEPDPTNPATYFFLSGWPDVTEANAIQQASTDDSNYINSLQGHTSLPLPDGTTCNSTLGDSPDPVDVYWCDVAVAVVNYPDGPMAQLVAQANNDMTDGNYTAESINILLPNKQIKTFHPRSAGMALYRDAVLDSLRGIY</sequence>
<dbReference type="Proteomes" id="UP000249661">
    <property type="component" value="Unassembled WGS sequence"/>
</dbReference>
<evidence type="ECO:0000313" key="2">
    <source>
        <dbReference type="Proteomes" id="UP000249661"/>
    </source>
</evidence>
<name>A0ACD1HCY7_9EURO</name>
<reference evidence="1" key="1">
    <citation type="submission" date="2018-02" db="EMBL/GenBank/DDBJ databases">
        <title>The genomes of Aspergillus section Nigri reveals drivers in fungal speciation.</title>
        <authorList>
            <consortium name="DOE Joint Genome Institute"/>
            <person name="Vesth T.C."/>
            <person name="Nybo J."/>
            <person name="Theobald S."/>
            <person name="Brandl J."/>
            <person name="Frisvad J.C."/>
            <person name="Nielsen K.F."/>
            <person name="Lyhne E.K."/>
            <person name="Kogle M.E."/>
            <person name="Kuo A."/>
            <person name="Riley R."/>
            <person name="Clum A."/>
            <person name="Nolan M."/>
            <person name="Lipzen A."/>
            <person name="Salamov A."/>
            <person name="Henrissat B."/>
            <person name="Wiebenga A."/>
            <person name="De vries R.P."/>
            <person name="Grigoriev I.V."/>
            <person name="Mortensen U.H."/>
            <person name="Andersen M.R."/>
            <person name="Baker S.E."/>
        </authorList>
    </citation>
    <scope>NUCLEOTIDE SEQUENCE</scope>
    <source>
        <strain evidence="1">CBS 121060</strain>
    </source>
</reference>
<protein>
    <submittedName>
        <fullName evidence="1">Mutanase</fullName>
    </submittedName>
</protein>
<proteinExistence type="predicted"/>
<dbReference type="EMBL" id="KZ824948">
    <property type="protein sequence ID" value="RAH71525.1"/>
    <property type="molecule type" value="Genomic_DNA"/>
</dbReference>